<evidence type="ECO:0000256" key="7">
    <source>
        <dbReference type="SAM" id="MobiDB-lite"/>
    </source>
</evidence>
<feature type="region of interest" description="Disordered" evidence="7">
    <location>
        <begin position="137"/>
        <end position="183"/>
    </location>
</feature>
<protein>
    <recommendedName>
        <fullName evidence="6">Sister chromatid cohesion protein</fullName>
    </recommendedName>
</protein>
<evidence type="ECO:0000313" key="10">
    <source>
        <dbReference type="Proteomes" id="UP001165080"/>
    </source>
</evidence>
<dbReference type="GO" id="GO:0003682">
    <property type="term" value="F:chromatin binding"/>
    <property type="evidence" value="ECO:0007669"/>
    <property type="project" value="TreeGrafter"/>
</dbReference>
<keyword evidence="5 6" id="KW-0131">Cell cycle</keyword>
<dbReference type="GO" id="GO:0071169">
    <property type="term" value="P:establishment of protein localization to chromatin"/>
    <property type="evidence" value="ECO:0007669"/>
    <property type="project" value="TreeGrafter"/>
</dbReference>
<feature type="domain" description="Sister chromatid cohesion C-terminal" evidence="8">
    <location>
        <begin position="1420"/>
        <end position="1588"/>
    </location>
</feature>
<reference evidence="9 10" key="1">
    <citation type="journal article" date="2023" name="Commun. Biol.">
        <title>Reorganization of the ancestral sex-determining regions during the evolution of trioecy in Pleodorina starrii.</title>
        <authorList>
            <person name="Takahashi K."/>
            <person name="Suzuki S."/>
            <person name="Kawai-Toyooka H."/>
            <person name="Yamamoto K."/>
            <person name="Hamaji T."/>
            <person name="Ootsuki R."/>
            <person name="Yamaguchi H."/>
            <person name="Kawachi M."/>
            <person name="Higashiyama T."/>
            <person name="Nozaki H."/>
        </authorList>
    </citation>
    <scope>NUCLEOTIDE SEQUENCE [LARGE SCALE GENOMIC DNA]</scope>
    <source>
        <strain evidence="9 10">NIES-4479</strain>
    </source>
</reference>
<dbReference type="GO" id="GO:0034087">
    <property type="term" value="P:establishment of mitotic sister chromatid cohesion"/>
    <property type="evidence" value="ECO:0007669"/>
    <property type="project" value="TreeGrafter"/>
</dbReference>
<dbReference type="GO" id="GO:0010468">
    <property type="term" value="P:regulation of gene expression"/>
    <property type="evidence" value="ECO:0007669"/>
    <property type="project" value="InterPro"/>
</dbReference>
<feature type="region of interest" description="Disordered" evidence="7">
    <location>
        <begin position="1033"/>
        <end position="1070"/>
    </location>
</feature>
<comment type="caution">
    <text evidence="9">The sequence shown here is derived from an EMBL/GenBank/DDBJ whole genome shotgun (WGS) entry which is preliminary data.</text>
</comment>
<feature type="compositionally biased region" description="Low complexity" evidence="7">
    <location>
        <begin position="1609"/>
        <end position="1652"/>
    </location>
</feature>
<dbReference type="InterPro" id="IPR024986">
    <property type="entry name" value="Nipped-B_C"/>
</dbReference>
<name>A0A9W6C0B7_9CHLO</name>
<feature type="region of interest" description="Disordered" evidence="7">
    <location>
        <begin position="1838"/>
        <end position="1934"/>
    </location>
</feature>
<feature type="region of interest" description="Disordered" evidence="7">
    <location>
        <begin position="1344"/>
        <end position="1372"/>
    </location>
</feature>
<accession>A0A9W6C0B7</accession>
<dbReference type="InterPro" id="IPR026003">
    <property type="entry name" value="Cohesin_HEAT"/>
</dbReference>
<sequence>MHSVAHRMAGPRFKLDLLSYDDPATLLQLPVSERPSGGSLLQHASAEVDVVMSQDLQLLEELDKVLTTTDISYVHPINANVAPKPERPCLLAESLVSRNPLLFKYHVADTDIAEAVGAASTPGPRPSSTSMAISAQHTQLEPRETMSVRKGGAEAARGIREERGMASDAPASKKRPRRAARQETYNVLAKDEADAAAAKLSQFLESCIASASSRAPGGGDGEEGEEEEGRSPGRPRRIFDLGVLKDLHGRLLAAQRQGYLRLAPQAQLHSLLLALHNTAEEGRNQLLPETAELKSVSVARVAAALEAVLCALVVYSTPKLPPALYLEELLGCAMELGRYHLQANVLALHDARFKRTYRPGDVEDDGDEPARPAKPPRGRGAAASAAARHTPRWTSLLVGQLEQALALLAQVMGCVRMAAEGLLPLVRMSQQTLTVPSLQTLHYRALGLVVSMFRYYPEQRSTVLDEFIQGTLTYLNAGRHPARHFPLQMSDGTSNIQMATALVMQLVQVTAELPPVDATGPSALEAARLPTFWANRFWREVFKKLPTARAAKADTSCDLKAWVEALVEDLLVALPLPEWPAAACLLRRLILHIKQELKSSDAGVQLVCVELLGLMTRSLFLLAKETATPEVVRTVAAAVESAVAAAGKEAAAAPPSDKRELVQELLLEHLAAEASADAAGAGSAAAVDDSGEGGGGGPATSVWGSARKFLACDMLLAHEKALQQLGEPLDEKQVAEAVVHYRQVYDRQRSSLGTSTSGLPDVDRETAIVLGRWLVSESFLGCSRQTLLKWLADAGGSGRTRQETHAANVRAKAIKLLSGAIEVDVRLLNLPDVQAGIKGALSDDLTSVREAAVEVMGKYISRNADVAAQLYDVLVRAADDTGVNVRKRAIRLLWECCVRCPDFVHRTDALLRIVSHATATEDSLRSLVTKICAEIFFLPHFHLEGDEVSSQVMRGADQRAAQLAELVAVQYLRTGGSANMPFNSASPIVAMIRAIVGEVGTHEDKTDCEPARQGAREVADWLLARILELQGEQDAPAQPSTSGPQPTSSGQQPQSSGGGGQQQQQQPGQPARSSELFRCLLALHVMCVADVKLLHRPQDPQRVIRSLAPYIKELPQSATDAASRRKAEQLLAVLAVMCGCMAVLRHIDDGLAAEIVRDLRVIMSRVTHVQVMTMACQCLCALAVLKPSARATVRSEAANYYTWLDNDIQAKVTSLPDRQIRYPRFLYSLGTLCRYGAEILDEAVEGSEHPTCAAALSLVLHFYELMGDNIRAKDMALQALGFIFIAQPQLAVNVRDVGPVLEAALDRSAPATIKARCLASLTELLRSEEDVLLARQAAARREAAAAQQASTLPDEESRALARRNGEGDSSSVSSGLIQMLWDKILALATDTTPAPVPAPTGGQTPPPTPSGTASAHGAVVRKRALELIEVVIRGGIVVPWTAMPALCALATDPERDTAARALAQLRAVVAANSAFVAGQVPGGVAEAYAFHCKLAALERPGNKPAPDKYRTLVEGLSGVWATTFQPDKALKTKFLGALLTALEDAATLAANLAAKSDPHLLSFMTYIIAELPYRKMDELLGVLFRVNQIVSRRSADVLNRFHEMREAARAGAGAGAATQQQQDGPGQASSSAPPSASPLAPARPTPSGASTSSGGGGLALAGVVKASMALSLMLLLKQYLRASYDLTAERIAKYDPKGPQCKVEEKLGAVHNGKLRFNASKLQIDLAARTAPAQALMTHGAAGGGASSAAARAAAGLAAAGVGLSGGGAAVTIADPGVDEVYKVFKQLLKRDEAEYGHGAAGSAAEAEVAVAAVAGSSPPEADLRDVTVNLEEMMAAPDSAAGASKKPPLAGRGRGGGRGRGRAAATSAARETSSGRGRGRPPPSGRAGGSKRGGGAKRKRRGSVDDDDEDDDDEDGGEDYKPRSTRRRLDKAL</sequence>
<proteinExistence type="inferred from homology"/>
<feature type="region of interest" description="Disordered" evidence="7">
    <location>
        <begin position="1609"/>
        <end position="1654"/>
    </location>
</feature>
<keyword evidence="10" id="KW-1185">Reference proteome</keyword>
<feature type="compositionally biased region" description="Low complexity" evidence="7">
    <location>
        <begin position="378"/>
        <end position="387"/>
    </location>
</feature>
<keyword evidence="4 6" id="KW-0539">Nucleus</keyword>
<dbReference type="GO" id="GO:0061775">
    <property type="term" value="F:cohesin loader activity"/>
    <property type="evidence" value="ECO:0007669"/>
    <property type="project" value="InterPro"/>
</dbReference>
<feature type="compositionally biased region" description="Low complexity" evidence="7">
    <location>
        <begin position="1863"/>
        <end position="1876"/>
    </location>
</feature>
<feature type="compositionally biased region" description="Basic and acidic residues" evidence="7">
    <location>
        <begin position="1355"/>
        <end position="1366"/>
    </location>
</feature>
<feature type="compositionally biased region" description="Acidic residues" evidence="7">
    <location>
        <begin position="1906"/>
        <end position="1918"/>
    </location>
</feature>
<evidence type="ECO:0000313" key="9">
    <source>
        <dbReference type="EMBL" id="GLC61553.1"/>
    </source>
</evidence>
<feature type="compositionally biased region" description="Pro residues" evidence="7">
    <location>
        <begin position="1394"/>
        <end position="1409"/>
    </location>
</feature>
<evidence type="ECO:0000256" key="5">
    <source>
        <dbReference type="ARBA" id="ARBA00023306"/>
    </source>
</evidence>
<feature type="compositionally biased region" description="Low complexity" evidence="7">
    <location>
        <begin position="1038"/>
        <end position="1055"/>
    </location>
</feature>
<evidence type="ECO:0000256" key="4">
    <source>
        <dbReference type="ARBA" id="ARBA00023242"/>
    </source>
</evidence>
<evidence type="ECO:0000256" key="2">
    <source>
        <dbReference type="ARBA" id="ARBA00009252"/>
    </source>
</evidence>
<dbReference type="EMBL" id="BRXU01000047">
    <property type="protein sequence ID" value="GLC61553.1"/>
    <property type="molecule type" value="Genomic_DNA"/>
</dbReference>
<dbReference type="Gene3D" id="1.25.10.10">
    <property type="entry name" value="Leucine-rich Repeat Variant"/>
    <property type="match status" value="1"/>
</dbReference>
<dbReference type="GO" id="GO:0140588">
    <property type="term" value="P:chromatin looping"/>
    <property type="evidence" value="ECO:0007669"/>
    <property type="project" value="InterPro"/>
</dbReference>
<feature type="compositionally biased region" description="Basic residues" evidence="7">
    <location>
        <begin position="1924"/>
        <end position="1934"/>
    </location>
</feature>
<dbReference type="SUPFAM" id="SSF48371">
    <property type="entry name" value="ARM repeat"/>
    <property type="match status" value="1"/>
</dbReference>
<dbReference type="InterPro" id="IPR011989">
    <property type="entry name" value="ARM-like"/>
</dbReference>
<evidence type="ECO:0000256" key="1">
    <source>
        <dbReference type="ARBA" id="ARBA00004123"/>
    </source>
</evidence>
<dbReference type="Pfam" id="PF12765">
    <property type="entry name" value="Cohesin_HEAT"/>
    <property type="match status" value="1"/>
</dbReference>
<evidence type="ECO:0000256" key="6">
    <source>
        <dbReference type="RuleBase" id="RU364107"/>
    </source>
</evidence>
<feature type="region of interest" description="Disordered" evidence="7">
    <location>
        <begin position="211"/>
        <end position="236"/>
    </location>
</feature>
<evidence type="ECO:0000256" key="3">
    <source>
        <dbReference type="ARBA" id="ARBA00022737"/>
    </source>
</evidence>
<comment type="subcellular location">
    <subcellularLocation>
        <location evidence="1 6">Nucleus</location>
    </subcellularLocation>
</comment>
<evidence type="ECO:0000259" key="8">
    <source>
        <dbReference type="Pfam" id="PF12830"/>
    </source>
</evidence>
<feature type="region of interest" description="Disordered" evidence="7">
    <location>
        <begin position="1391"/>
        <end position="1416"/>
    </location>
</feature>
<dbReference type="InterPro" id="IPR016024">
    <property type="entry name" value="ARM-type_fold"/>
</dbReference>
<feature type="region of interest" description="Disordered" evidence="7">
    <location>
        <begin position="357"/>
        <end position="387"/>
    </location>
</feature>
<keyword evidence="3 6" id="KW-0677">Repeat</keyword>
<dbReference type="InterPro" id="IPR033031">
    <property type="entry name" value="Scc2/Nipped-B"/>
</dbReference>
<dbReference type="Proteomes" id="UP001165080">
    <property type="component" value="Unassembled WGS sequence"/>
</dbReference>
<dbReference type="PANTHER" id="PTHR21704">
    <property type="entry name" value="NIPPED-B-LIKE PROTEIN DELANGIN SCC2-RELATED"/>
    <property type="match status" value="1"/>
</dbReference>
<comment type="similarity">
    <text evidence="2 6">Belongs to the SCC2/Nipped-B family.</text>
</comment>
<organism evidence="9 10">
    <name type="scientific">Pleodorina starrii</name>
    <dbReference type="NCBI Taxonomy" id="330485"/>
    <lineage>
        <taxon>Eukaryota</taxon>
        <taxon>Viridiplantae</taxon>
        <taxon>Chlorophyta</taxon>
        <taxon>core chlorophytes</taxon>
        <taxon>Chlorophyceae</taxon>
        <taxon>CS clade</taxon>
        <taxon>Chlamydomonadales</taxon>
        <taxon>Volvocaceae</taxon>
        <taxon>Pleodorina</taxon>
    </lineage>
</organism>
<dbReference type="PANTHER" id="PTHR21704:SF18">
    <property type="entry name" value="NIPPED-B-LIKE PROTEIN"/>
    <property type="match status" value="1"/>
</dbReference>
<dbReference type="GO" id="GO:0090694">
    <property type="term" value="C:Scc2-Scc4 cohesin loading complex"/>
    <property type="evidence" value="ECO:0007669"/>
    <property type="project" value="TreeGrafter"/>
</dbReference>
<dbReference type="Pfam" id="PF12830">
    <property type="entry name" value="Nipped-B_C"/>
    <property type="match status" value="1"/>
</dbReference>
<gene>
    <name evidence="9" type="primary">PLEST010490</name>
    <name evidence="9" type="ORF">PLESTB_001769000</name>
</gene>
<dbReference type="GO" id="GO:1990414">
    <property type="term" value="P:replication-born double-strand break repair via sister chromatid exchange"/>
    <property type="evidence" value="ECO:0007669"/>
    <property type="project" value="TreeGrafter"/>
</dbReference>